<dbReference type="KEGG" id="rpm:RSPPHO_02483"/>
<proteinExistence type="inferred from homology"/>
<evidence type="ECO:0000256" key="8">
    <source>
        <dbReference type="HAMAP-Rule" id="MF_00195"/>
    </source>
</evidence>
<sequence length="516" mass="55777">MTSWLIAEDRPAGPASPTRGFPCSPLPSSAGPTSASLLCSIAWQAGASPSCTICPGVTRDRREAPGRLADLSFRIVDTAGLEEAGPEVLEGRMRQQTDRALTEAHVALMLIDARAGVTPLDAHFADLLRKAPIPVILVANKCEGGAGKGGLYEAYGLGLGDPVPLSAEHGEGLGVLYDALRPFHDAHMAEEAKAEADAAYAALLAAGAQARDVGPDGAALDALEPDDIELADGEDNDFAVEAIDPRGERPIQVAIVGRPNTGKSTLINRLLGEERLVTGPEAGVTRDAIAVDWGWGGRRFRLVDTAGLRRKARIENSLEKLMVAETLNAIRLAEVCVLLLDANMVMDRQDLTIARMVVDEGRALVIGVNKWDACTDRGATLQRVADRLESSLAQVRGVPNVTLSALQGRGLDQLMEAVLLVHGRWNRRVSTSRLNRWLQGMLERHPLPLGKHGRRLKIRYATQAKIRPPTFALFMTRPDDLPESYVRYLTSGLREDFDMAGIPIRLLFRATKNPYA</sequence>
<dbReference type="PATRIC" id="fig|1150469.3.peg.2825"/>
<evidence type="ECO:0000256" key="1">
    <source>
        <dbReference type="ARBA" id="ARBA00008279"/>
    </source>
</evidence>
<dbReference type="HAMAP" id="MF_00195">
    <property type="entry name" value="GTPase_Der"/>
    <property type="match status" value="1"/>
</dbReference>
<dbReference type="PRINTS" id="PR00326">
    <property type="entry name" value="GTP1OBG"/>
</dbReference>
<evidence type="ECO:0000256" key="9">
    <source>
        <dbReference type="PROSITE-ProRule" id="PRU01049"/>
    </source>
</evidence>
<dbReference type="InterPro" id="IPR032859">
    <property type="entry name" value="KH_dom-like"/>
</dbReference>
<dbReference type="HOGENOM" id="CLU_016077_5_0_5"/>
<dbReference type="STRING" id="1150469.RSPPHO_02483"/>
<keyword evidence="3 8" id="KW-0690">Ribosome biogenesis</keyword>
<dbReference type="NCBIfam" id="TIGR03594">
    <property type="entry name" value="GTPase_EngA"/>
    <property type="match status" value="1"/>
</dbReference>
<dbReference type="GO" id="GO:0005525">
    <property type="term" value="F:GTP binding"/>
    <property type="evidence" value="ECO:0007669"/>
    <property type="project" value="UniProtKB-UniRule"/>
</dbReference>
<comment type="similarity">
    <text evidence="1 8 9 10">Belongs to the TRAFAC class TrmE-Era-EngA-EngB-Septin-like GTPase superfamily. EngA (Der) GTPase family.</text>
</comment>
<dbReference type="GO" id="GO:0042254">
    <property type="term" value="P:ribosome biogenesis"/>
    <property type="evidence" value="ECO:0007669"/>
    <property type="project" value="UniProtKB-KW"/>
</dbReference>
<feature type="binding site" evidence="8">
    <location>
        <begin position="77"/>
        <end position="81"/>
    </location>
    <ligand>
        <name>GTP</name>
        <dbReference type="ChEBI" id="CHEBI:37565"/>
        <label>1</label>
    </ligand>
</feature>
<dbReference type="Proteomes" id="UP000033220">
    <property type="component" value="Chromosome DSM 122"/>
</dbReference>
<dbReference type="PROSITE" id="PS51712">
    <property type="entry name" value="G_ENGA"/>
    <property type="match status" value="1"/>
</dbReference>
<protein>
    <recommendedName>
        <fullName evidence="2 8">GTPase Der</fullName>
    </recommendedName>
    <alternativeName>
        <fullName evidence="7 8">GTP-binding protein EngA</fullName>
    </alternativeName>
</protein>
<feature type="binding site" evidence="8">
    <location>
        <begin position="140"/>
        <end position="143"/>
    </location>
    <ligand>
        <name>GTP</name>
        <dbReference type="ChEBI" id="CHEBI:37565"/>
        <label>1</label>
    </ligand>
</feature>
<dbReference type="InterPro" id="IPR027417">
    <property type="entry name" value="P-loop_NTPase"/>
</dbReference>
<evidence type="ECO:0000256" key="10">
    <source>
        <dbReference type="RuleBase" id="RU004481"/>
    </source>
</evidence>
<keyword evidence="14" id="KW-1185">Reference proteome</keyword>
<organism evidence="13 14">
    <name type="scientific">Pararhodospirillum photometricum DSM 122</name>
    <dbReference type="NCBI Taxonomy" id="1150469"/>
    <lineage>
        <taxon>Bacteria</taxon>
        <taxon>Pseudomonadati</taxon>
        <taxon>Pseudomonadota</taxon>
        <taxon>Alphaproteobacteria</taxon>
        <taxon>Rhodospirillales</taxon>
        <taxon>Rhodospirillaceae</taxon>
        <taxon>Pararhodospirillum</taxon>
    </lineage>
</organism>
<evidence type="ECO:0000256" key="3">
    <source>
        <dbReference type="ARBA" id="ARBA00022517"/>
    </source>
</evidence>
<feature type="binding site" evidence="8">
    <location>
        <begin position="257"/>
        <end position="264"/>
    </location>
    <ligand>
        <name>GTP</name>
        <dbReference type="ChEBI" id="CHEBI:37565"/>
        <label>2</label>
    </ligand>
</feature>
<dbReference type="InterPro" id="IPR006073">
    <property type="entry name" value="GTP-bd"/>
</dbReference>
<dbReference type="FunFam" id="3.30.300.20:FF:000004">
    <property type="entry name" value="GTPase Der"/>
    <property type="match status" value="1"/>
</dbReference>
<dbReference type="Gene3D" id="3.30.300.20">
    <property type="match status" value="1"/>
</dbReference>
<comment type="function">
    <text evidence="8 10">GTPase that plays an essential role in the late steps of ribosome biogenesis.</text>
</comment>
<comment type="subunit">
    <text evidence="8">Associates with the 50S ribosomal subunit.</text>
</comment>
<accession>H6SMH4</accession>
<dbReference type="InterPro" id="IPR031166">
    <property type="entry name" value="G_ENGA"/>
</dbReference>
<dbReference type="InterPro" id="IPR016484">
    <property type="entry name" value="GTPase_Der"/>
</dbReference>
<evidence type="ECO:0000256" key="4">
    <source>
        <dbReference type="ARBA" id="ARBA00022737"/>
    </source>
</evidence>
<dbReference type="NCBIfam" id="TIGR00231">
    <property type="entry name" value="small_GTP"/>
    <property type="match status" value="1"/>
</dbReference>
<dbReference type="EMBL" id="HE663493">
    <property type="protein sequence ID" value="CCG09109.1"/>
    <property type="molecule type" value="Genomic_DNA"/>
</dbReference>
<dbReference type="eggNOG" id="COG1160">
    <property type="taxonomic scope" value="Bacteria"/>
</dbReference>
<dbReference type="Pfam" id="PF01926">
    <property type="entry name" value="MMR_HSR1"/>
    <property type="match status" value="2"/>
</dbReference>
<dbReference type="PANTHER" id="PTHR43834">
    <property type="entry name" value="GTPASE DER"/>
    <property type="match status" value="1"/>
</dbReference>
<comment type="caution">
    <text evidence="8">Lacks conserved residue(s) required for the propagation of feature annotation.</text>
</comment>
<feature type="region of interest" description="Disordered" evidence="11">
    <location>
        <begin position="1"/>
        <end position="27"/>
    </location>
</feature>
<name>H6SMH4_PARPM</name>
<dbReference type="Pfam" id="PF14714">
    <property type="entry name" value="KH_dom-like"/>
    <property type="match status" value="1"/>
</dbReference>
<dbReference type="CDD" id="cd01895">
    <property type="entry name" value="EngA2"/>
    <property type="match status" value="1"/>
</dbReference>
<keyword evidence="6 8" id="KW-0342">GTP-binding</keyword>
<feature type="binding site" evidence="8">
    <location>
        <begin position="304"/>
        <end position="308"/>
    </location>
    <ligand>
        <name>GTP</name>
        <dbReference type="ChEBI" id="CHEBI:37565"/>
        <label>2</label>
    </ligand>
</feature>
<evidence type="ECO:0000256" key="2">
    <source>
        <dbReference type="ARBA" id="ARBA00020953"/>
    </source>
</evidence>
<evidence type="ECO:0000313" key="14">
    <source>
        <dbReference type="Proteomes" id="UP000033220"/>
    </source>
</evidence>
<dbReference type="PANTHER" id="PTHR43834:SF6">
    <property type="entry name" value="GTPASE DER"/>
    <property type="match status" value="1"/>
</dbReference>
<dbReference type="CDD" id="cd01894">
    <property type="entry name" value="EngA1"/>
    <property type="match status" value="1"/>
</dbReference>
<gene>
    <name evidence="8" type="primary">der</name>
    <name evidence="13" type="ORF">RSPPHO_02483</name>
</gene>
<reference evidence="13 14" key="1">
    <citation type="submission" date="2012-02" db="EMBL/GenBank/DDBJ databases">
        <title>Shotgun genome sequence of Phaeospirillum photometricum DSM 122.</title>
        <authorList>
            <person name="Duquesne K."/>
            <person name="Sturgis J."/>
        </authorList>
    </citation>
    <scope>NUCLEOTIDE SEQUENCE [LARGE SCALE GENOMIC DNA]</scope>
    <source>
        <strain evidence="14">DSM122</strain>
    </source>
</reference>
<dbReference type="PIRSF" id="PIRSF006485">
    <property type="entry name" value="GTP-binding_EngA"/>
    <property type="match status" value="1"/>
</dbReference>
<keyword evidence="5 8" id="KW-0547">Nucleotide-binding</keyword>
<evidence type="ECO:0000256" key="6">
    <source>
        <dbReference type="ARBA" id="ARBA00023134"/>
    </source>
</evidence>
<dbReference type="InterPro" id="IPR015946">
    <property type="entry name" value="KH_dom-like_a/b"/>
</dbReference>
<dbReference type="Gene3D" id="3.40.50.300">
    <property type="entry name" value="P-loop containing nucleotide triphosphate hydrolases"/>
    <property type="match status" value="2"/>
</dbReference>
<evidence type="ECO:0000256" key="5">
    <source>
        <dbReference type="ARBA" id="ARBA00022741"/>
    </source>
</evidence>
<dbReference type="AlphaFoldDB" id="H6SMH4"/>
<evidence type="ECO:0000259" key="12">
    <source>
        <dbReference type="PROSITE" id="PS51712"/>
    </source>
</evidence>
<evidence type="ECO:0000256" key="7">
    <source>
        <dbReference type="ARBA" id="ARBA00032345"/>
    </source>
</evidence>
<keyword evidence="4 10" id="KW-0677">Repeat</keyword>
<evidence type="ECO:0000313" key="13">
    <source>
        <dbReference type="EMBL" id="CCG09109.1"/>
    </source>
</evidence>
<evidence type="ECO:0000256" key="11">
    <source>
        <dbReference type="SAM" id="MobiDB-lite"/>
    </source>
</evidence>
<feature type="binding site" evidence="8">
    <location>
        <begin position="369"/>
        <end position="372"/>
    </location>
    <ligand>
        <name>GTP</name>
        <dbReference type="ChEBI" id="CHEBI:37565"/>
        <label>2</label>
    </ligand>
</feature>
<dbReference type="InterPro" id="IPR005225">
    <property type="entry name" value="Small_GTP-bd"/>
</dbReference>
<feature type="domain" description="EngA-type G" evidence="12">
    <location>
        <begin position="251"/>
        <end position="426"/>
    </location>
</feature>
<dbReference type="SUPFAM" id="SSF52540">
    <property type="entry name" value="P-loop containing nucleoside triphosphate hydrolases"/>
    <property type="match status" value="2"/>
</dbReference>